<keyword evidence="3" id="KW-1185">Reference proteome</keyword>
<protein>
    <submittedName>
        <fullName evidence="2">Uncharacterized protein</fullName>
    </submittedName>
</protein>
<dbReference type="RefSeq" id="WP_114620725.1">
    <property type="nucleotide sequence ID" value="NZ_CAJKON010000051.1"/>
</dbReference>
<comment type="caution">
    <text evidence="2">The sequence shown here is derived from an EMBL/GenBank/DDBJ whole genome shotgun (WGS) entry which is preliminary data.</text>
</comment>
<keyword evidence="1" id="KW-0472">Membrane</keyword>
<proteinExistence type="predicted"/>
<dbReference type="Proteomes" id="UP000253792">
    <property type="component" value="Unassembled WGS sequence"/>
</dbReference>
<keyword evidence="1" id="KW-0812">Transmembrane</keyword>
<evidence type="ECO:0000313" key="2">
    <source>
        <dbReference type="EMBL" id="RDB55282.1"/>
    </source>
</evidence>
<dbReference type="EMBL" id="PPTP01000005">
    <property type="protein sequence ID" value="RDB55282.1"/>
    <property type="molecule type" value="Genomic_DNA"/>
</dbReference>
<accession>A0A369L896</accession>
<dbReference type="AlphaFoldDB" id="A0A369L896"/>
<reference evidence="2 3" key="1">
    <citation type="journal article" date="2018" name="Elife">
        <title>Discovery and characterization of a prevalent human gut bacterial enzyme sufficient for the inactivation of a family of plant toxins.</title>
        <authorList>
            <person name="Koppel N."/>
            <person name="Bisanz J.E."/>
            <person name="Pandelia M.E."/>
            <person name="Turnbaugh P.J."/>
            <person name="Balskus E.P."/>
        </authorList>
    </citation>
    <scope>NUCLEOTIDE SEQUENCE [LARGE SCALE GENOMIC DNA]</scope>
    <source>
        <strain evidence="3">anaerobia AP69FAA</strain>
    </source>
</reference>
<sequence length="120" mass="13644">MASIELNILQERELGRLLDYERATCTVDGELVYRCAFPLRPDDDLQRELIERGALAKRPDDRRGTVVAITTDGYSYFPAKRKEQEERNRDKHHDTRLVGLSACFAAACVIIGFLLGRFVG</sequence>
<evidence type="ECO:0000313" key="3">
    <source>
        <dbReference type="Proteomes" id="UP000253792"/>
    </source>
</evidence>
<dbReference type="OrthoDB" id="3174728at2"/>
<name>A0A369L896_9ACTN</name>
<keyword evidence="1" id="KW-1133">Transmembrane helix</keyword>
<gene>
    <name evidence="2" type="ORF">C1880_06210</name>
</gene>
<evidence type="ECO:0000256" key="1">
    <source>
        <dbReference type="SAM" id="Phobius"/>
    </source>
</evidence>
<organism evidence="2 3">
    <name type="scientific">Senegalimassilia anaerobia</name>
    <dbReference type="NCBI Taxonomy" id="1473216"/>
    <lineage>
        <taxon>Bacteria</taxon>
        <taxon>Bacillati</taxon>
        <taxon>Actinomycetota</taxon>
        <taxon>Coriobacteriia</taxon>
        <taxon>Coriobacteriales</taxon>
        <taxon>Coriobacteriaceae</taxon>
        <taxon>Senegalimassilia</taxon>
    </lineage>
</organism>
<feature type="transmembrane region" description="Helical" evidence="1">
    <location>
        <begin position="97"/>
        <end position="119"/>
    </location>
</feature>